<organism evidence="2 3">
    <name type="scientific">Cirrhinus mrigala</name>
    <name type="common">Mrigala</name>
    <dbReference type="NCBI Taxonomy" id="683832"/>
    <lineage>
        <taxon>Eukaryota</taxon>
        <taxon>Metazoa</taxon>
        <taxon>Chordata</taxon>
        <taxon>Craniata</taxon>
        <taxon>Vertebrata</taxon>
        <taxon>Euteleostomi</taxon>
        <taxon>Actinopterygii</taxon>
        <taxon>Neopterygii</taxon>
        <taxon>Teleostei</taxon>
        <taxon>Ostariophysi</taxon>
        <taxon>Cypriniformes</taxon>
        <taxon>Cyprinidae</taxon>
        <taxon>Labeoninae</taxon>
        <taxon>Labeonini</taxon>
        <taxon>Cirrhinus</taxon>
    </lineage>
</organism>
<sequence length="90" mass="9876">EPTLSCSKLKDGNSSILQRSENVNSVGLSSLFVQPVLKRKWTEDAKAFEPPSKQLKEDKASSCKTLPTSGERQVPSQLLDSADFECSLCM</sequence>
<feature type="non-terminal residue" evidence="2">
    <location>
        <position position="1"/>
    </location>
</feature>
<dbReference type="AlphaFoldDB" id="A0ABD0RYZ2"/>
<dbReference type="Proteomes" id="UP001529510">
    <property type="component" value="Unassembled WGS sequence"/>
</dbReference>
<evidence type="ECO:0000256" key="1">
    <source>
        <dbReference type="SAM" id="MobiDB-lite"/>
    </source>
</evidence>
<name>A0ABD0RYZ2_CIRMR</name>
<keyword evidence="3" id="KW-1185">Reference proteome</keyword>
<feature type="non-terminal residue" evidence="2">
    <location>
        <position position="90"/>
    </location>
</feature>
<evidence type="ECO:0000313" key="3">
    <source>
        <dbReference type="Proteomes" id="UP001529510"/>
    </source>
</evidence>
<evidence type="ECO:0000313" key="2">
    <source>
        <dbReference type="EMBL" id="KAL0203717.1"/>
    </source>
</evidence>
<feature type="compositionally biased region" description="Polar residues" evidence="1">
    <location>
        <begin position="62"/>
        <end position="74"/>
    </location>
</feature>
<reference evidence="2 3" key="1">
    <citation type="submission" date="2024-05" db="EMBL/GenBank/DDBJ databases">
        <title>Genome sequencing and assembly of Indian major carp, Cirrhinus mrigala (Hamilton, 1822).</title>
        <authorList>
            <person name="Mohindra V."/>
            <person name="Chowdhury L.M."/>
            <person name="Lal K."/>
            <person name="Jena J.K."/>
        </authorList>
    </citation>
    <scope>NUCLEOTIDE SEQUENCE [LARGE SCALE GENOMIC DNA]</scope>
    <source>
        <strain evidence="2">CM1030</strain>
        <tissue evidence="2">Blood</tissue>
    </source>
</reference>
<protein>
    <submittedName>
        <fullName evidence="2">Uncharacterized protein</fullName>
    </submittedName>
</protein>
<feature type="region of interest" description="Disordered" evidence="1">
    <location>
        <begin position="47"/>
        <end position="74"/>
    </location>
</feature>
<accession>A0ABD0RYZ2</accession>
<dbReference type="EMBL" id="JAMKFB020000001">
    <property type="protein sequence ID" value="KAL0203717.1"/>
    <property type="molecule type" value="Genomic_DNA"/>
</dbReference>
<proteinExistence type="predicted"/>
<comment type="caution">
    <text evidence="2">The sequence shown here is derived from an EMBL/GenBank/DDBJ whole genome shotgun (WGS) entry which is preliminary data.</text>
</comment>
<gene>
    <name evidence="2" type="ORF">M9458_001735</name>
</gene>